<organism evidence="2 3">
    <name type="scientific">Rhynchophorus ferrugineus</name>
    <name type="common">Red palm weevil</name>
    <name type="synonym">Curculio ferrugineus</name>
    <dbReference type="NCBI Taxonomy" id="354439"/>
    <lineage>
        <taxon>Eukaryota</taxon>
        <taxon>Metazoa</taxon>
        <taxon>Ecdysozoa</taxon>
        <taxon>Arthropoda</taxon>
        <taxon>Hexapoda</taxon>
        <taxon>Insecta</taxon>
        <taxon>Pterygota</taxon>
        <taxon>Neoptera</taxon>
        <taxon>Endopterygota</taxon>
        <taxon>Coleoptera</taxon>
        <taxon>Polyphaga</taxon>
        <taxon>Cucujiformia</taxon>
        <taxon>Curculionidae</taxon>
        <taxon>Dryophthorinae</taxon>
        <taxon>Rhynchophorus</taxon>
    </lineage>
</organism>
<keyword evidence="3" id="KW-1185">Reference proteome</keyword>
<evidence type="ECO:0000313" key="3">
    <source>
        <dbReference type="Proteomes" id="UP000625711"/>
    </source>
</evidence>
<evidence type="ECO:0000256" key="1">
    <source>
        <dbReference type="SAM" id="MobiDB-lite"/>
    </source>
</evidence>
<comment type="caution">
    <text evidence="2">The sequence shown here is derived from an EMBL/GenBank/DDBJ whole genome shotgun (WGS) entry which is preliminary data.</text>
</comment>
<proteinExistence type="predicted"/>
<sequence>MQKIDPKPRTIAGKDRARDVIRCSSRSQTFRSGRRLEGGTVTSATRSYPCLVRWPQTRRFSLQDDEVQFRCLLTNPITLKLPPVASPPYITHPPVVGKAPLLDPRKPSIRVSPHGGLGSVEESHRGDPDRETEIASPLSKNEPVSCAGTTVTAGTSRRHRFGCSWCVSFVCPRRRRCCDRALVTGRRGTSFRAPSLDLWNSINFSVRD</sequence>
<evidence type="ECO:0000313" key="2">
    <source>
        <dbReference type="EMBL" id="KAF7278038.1"/>
    </source>
</evidence>
<gene>
    <name evidence="2" type="ORF">GWI33_008957</name>
</gene>
<name>A0A834MBX4_RHYFE</name>
<feature type="region of interest" description="Disordered" evidence="1">
    <location>
        <begin position="106"/>
        <end position="147"/>
    </location>
</feature>
<feature type="compositionally biased region" description="Basic and acidic residues" evidence="1">
    <location>
        <begin position="121"/>
        <end position="133"/>
    </location>
</feature>
<reference evidence="2" key="1">
    <citation type="submission" date="2020-08" db="EMBL/GenBank/DDBJ databases">
        <title>Genome sequencing and assembly of the red palm weevil Rhynchophorus ferrugineus.</title>
        <authorList>
            <person name="Dias G.B."/>
            <person name="Bergman C.M."/>
            <person name="Manee M."/>
        </authorList>
    </citation>
    <scope>NUCLEOTIDE SEQUENCE</scope>
    <source>
        <strain evidence="2">AA-2017</strain>
        <tissue evidence="2">Whole larva</tissue>
    </source>
</reference>
<dbReference type="EMBL" id="JAACXV010000409">
    <property type="protein sequence ID" value="KAF7278038.1"/>
    <property type="molecule type" value="Genomic_DNA"/>
</dbReference>
<dbReference type="AlphaFoldDB" id="A0A834MBX4"/>
<dbReference type="Proteomes" id="UP000625711">
    <property type="component" value="Unassembled WGS sequence"/>
</dbReference>
<protein>
    <submittedName>
        <fullName evidence="2">Uncharacterized protein</fullName>
    </submittedName>
</protein>
<accession>A0A834MBX4</accession>